<dbReference type="InterPro" id="IPR022627">
    <property type="entry name" value="DUF3502"/>
</dbReference>
<reference evidence="4" key="1">
    <citation type="journal article" date="2021" name="PeerJ">
        <title>Extensive microbial diversity within the chicken gut microbiome revealed by metagenomics and culture.</title>
        <authorList>
            <person name="Gilroy R."/>
            <person name="Ravi A."/>
            <person name="Getino M."/>
            <person name="Pursley I."/>
            <person name="Horton D.L."/>
            <person name="Alikhan N.F."/>
            <person name="Baker D."/>
            <person name="Gharbi K."/>
            <person name="Hall N."/>
            <person name="Watson M."/>
            <person name="Adriaenssens E.M."/>
            <person name="Foster-Nyarko E."/>
            <person name="Jarju S."/>
            <person name="Secka A."/>
            <person name="Antonio M."/>
            <person name="Oren A."/>
            <person name="Chaudhuri R.R."/>
            <person name="La Ragione R."/>
            <person name="Hildebrand F."/>
            <person name="Pallen M.J."/>
        </authorList>
    </citation>
    <scope>NUCLEOTIDE SEQUENCE</scope>
    <source>
        <strain evidence="4">ChiSxjej3B15-24422</strain>
    </source>
</reference>
<feature type="region of interest" description="Disordered" evidence="1">
    <location>
        <begin position="34"/>
        <end position="64"/>
    </location>
</feature>
<evidence type="ECO:0000256" key="1">
    <source>
        <dbReference type="SAM" id="MobiDB-lite"/>
    </source>
</evidence>
<feature type="chain" id="PRO_5038448130" evidence="2">
    <location>
        <begin position="22"/>
        <end position="550"/>
    </location>
</feature>
<dbReference type="Proteomes" id="UP000824007">
    <property type="component" value="Unassembled WGS sequence"/>
</dbReference>
<evidence type="ECO:0000313" key="5">
    <source>
        <dbReference type="Proteomes" id="UP000824007"/>
    </source>
</evidence>
<name>A0A9D1YMM6_9FIRM</name>
<keyword evidence="2" id="KW-0732">Signal</keyword>
<dbReference type="PROSITE" id="PS51257">
    <property type="entry name" value="PROKAR_LIPOPROTEIN"/>
    <property type="match status" value="1"/>
</dbReference>
<evidence type="ECO:0000256" key="2">
    <source>
        <dbReference type="SAM" id="SignalP"/>
    </source>
</evidence>
<protein>
    <submittedName>
        <fullName evidence="4">ABC transporter substrate-binding protein</fullName>
    </submittedName>
</protein>
<dbReference type="AlphaFoldDB" id="A0A9D1YMM6"/>
<organism evidence="4 5">
    <name type="scientific">Candidatus Eisenbergiella pullistercoris</name>
    <dbReference type="NCBI Taxonomy" id="2838555"/>
    <lineage>
        <taxon>Bacteria</taxon>
        <taxon>Bacillati</taxon>
        <taxon>Bacillota</taxon>
        <taxon>Clostridia</taxon>
        <taxon>Lachnospirales</taxon>
        <taxon>Lachnospiraceae</taxon>
        <taxon>Eisenbergiella</taxon>
    </lineage>
</organism>
<feature type="domain" description="DUF3502" evidence="3">
    <location>
        <begin position="477"/>
        <end position="546"/>
    </location>
</feature>
<sequence length="550" mass="60743">MMKMKKLGALGLAVIMAASLAGCGASTDTAETGAAAETAQAQTEAADAAETEAAAEEAAAQTEDGEAVTLEWYYRGNGIQKDTEMVEEAFNELLKTYPGMENVSVNFNCYTGDEYSNAVILAQSADKQIDILNTVGLDFAEEVEKGTYLPLNDMLAENETLVSTLPDWLWDLGSIGGNIYIVPNYQRAANLMYLTTPKAYLDQYGDKEKMETVFQDPDSTVEDIAAVLEEYCQAVQAGEGATKYMPPLATMYYSQYGFMDNFDKINGEFIAFNKDNKVVNQYLYDEVKEAYRISGEWYEKGYIHPDIMTISASDFQAGNMMNEVSYIFCINNQAGDEEKVSEYYSQSYGFDTYAIPIKTNYYITNTWSAGGNGVTAKCEHPDKALRLIELMTTEEGKDLYNLMVYGIEGVHYEKIDDTHITTLEYDGTQGGVDTSYAGIKWIIGNTFNAYLNQGCVDGDNELALEINNAEDNEISNLMGFNASVESISTQLEQISAVSQEYASSLYNGALGSGWEDQYNAYVEKLENAGLNEVLTELQSQVDEFLAGQTE</sequence>
<dbReference type="PANTHER" id="PTHR43649">
    <property type="entry name" value="ARABINOSE-BINDING PROTEIN-RELATED"/>
    <property type="match status" value="1"/>
</dbReference>
<dbReference type="EMBL" id="DXDD01000035">
    <property type="protein sequence ID" value="HIY59534.1"/>
    <property type="molecule type" value="Genomic_DNA"/>
</dbReference>
<comment type="caution">
    <text evidence="4">The sequence shown here is derived from an EMBL/GenBank/DDBJ whole genome shotgun (WGS) entry which is preliminary data.</text>
</comment>
<evidence type="ECO:0000313" key="4">
    <source>
        <dbReference type="EMBL" id="HIY59534.1"/>
    </source>
</evidence>
<proteinExistence type="predicted"/>
<evidence type="ECO:0000259" key="3">
    <source>
        <dbReference type="Pfam" id="PF12010"/>
    </source>
</evidence>
<dbReference type="Gene3D" id="3.40.190.10">
    <property type="entry name" value="Periplasmic binding protein-like II"/>
    <property type="match status" value="2"/>
</dbReference>
<accession>A0A9D1YMM6</accession>
<dbReference type="SUPFAM" id="SSF53850">
    <property type="entry name" value="Periplasmic binding protein-like II"/>
    <property type="match status" value="1"/>
</dbReference>
<feature type="signal peptide" evidence="2">
    <location>
        <begin position="1"/>
        <end position="21"/>
    </location>
</feature>
<feature type="compositionally biased region" description="Low complexity" evidence="1">
    <location>
        <begin position="34"/>
        <end position="46"/>
    </location>
</feature>
<dbReference type="Pfam" id="PF12010">
    <property type="entry name" value="DUF3502"/>
    <property type="match status" value="1"/>
</dbReference>
<gene>
    <name evidence="4" type="ORF">H9831_02465</name>
</gene>
<dbReference type="InterPro" id="IPR050490">
    <property type="entry name" value="Bact_solute-bd_prot1"/>
</dbReference>
<dbReference type="PANTHER" id="PTHR43649:SF17">
    <property type="entry name" value="ABC TRANSPORTER SOLUTE BINDING PROTEIN-SUGAR TRANSPORT"/>
    <property type="match status" value="1"/>
</dbReference>
<reference evidence="4" key="2">
    <citation type="submission" date="2021-04" db="EMBL/GenBank/DDBJ databases">
        <authorList>
            <person name="Gilroy R."/>
        </authorList>
    </citation>
    <scope>NUCLEOTIDE SEQUENCE</scope>
    <source>
        <strain evidence="4">ChiSxjej3B15-24422</strain>
    </source>
</reference>